<proteinExistence type="predicted"/>
<keyword evidence="2" id="KW-1133">Transmembrane helix</keyword>
<evidence type="ECO:0000256" key="2">
    <source>
        <dbReference type="SAM" id="Phobius"/>
    </source>
</evidence>
<name>A0A1H9UFT8_9PSEU</name>
<feature type="transmembrane region" description="Helical" evidence="2">
    <location>
        <begin position="114"/>
        <end position="135"/>
    </location>
</feature>
<dbReference type="STRING" id="155974.SAMN04487818_107197"/>
<keyword evidence="4" id="KW-1185">Reference proteome</keyword>
<gene>
    <name evidence="3" type="ORF">SAMN04487818_107197</name>
</gene>
<keyword evidence="2" id="KW-0812">Transmembrane</keyword>
<dbReference type="PRINTS" id="PR01871">
    <property type="entry name" value="ANNEXINVII"/>
</dbReference>
<dbReference type="EMBL" id="FOGI01000007">
    <property type="protein sequence ID" value="SES08024.1"/>
    <property type="molecule type" value="Genomic_DNA"/>
</dbReference>
<feature type="compositionally biased region" description="Pro residues" evidence="1">
    <location>
        <begin position="9"/>
        <end position="32"/>
    </location>
</feature>
<feature type="region of interest" description="Disordered" evidence="1">
    <location>
        <begin position="1"/>
        <end position="108"/>
    </location>
</feature>
<evidence type="ECO:0000256" key="1">
    <source>
        <dbReference type="SAM" id="MobiDB-lite"/>
    </source>
</evidence>
<keyword evidence="2" id="KW-0472">Membrane</keyword>
<organism evidence="3 4">
    <name type="scientific">Actinokineospora terrae</name>
    <dbReference type="NCBI Taxonomy" id="155974"/>
    <lineage>
        <taxon>Bacteria</taxon>
        <taxon>Bacillati</taxon>
        <taxon>Actinomycetota</taxon>
        <taxon>Actinomycetes</taxon>
        <taxon>Pseudonocardiales</taxon>
        <taxon>Pseudonocardiaceae</taxon>
        <taxon>Actinokineospora</taxon>
    </lineage>
</organism>
<dbReference type="RefSeq" id="WP_092779496.1">
    <property type="nucleotide sequence ID" value="NZ_FOGI01000007.1"/>
</dbReference>
<dbReference type="Proteomes" id="UP000199051">
    <property type="component" value="Unassembled WGS sequence"/>
</dbReference>
<accession>A0A1H9UFT8</accession>
<evidence type="ECO:0000313" key="4">
    <source>
        <dbReference type="Proteomes" id="UP000199051"/>
    </source>
</evidence>
<reference evidence="4" key="1">
    <citation type="submission" date="2016-10" db="EMBL/GenBank/DDBJ databases">
        <authorList>
            <person name="Varghese N."/>
            <person name="Submissions S."/>
        </authorList>
    </citation>
    <scope>NUCLEOTIDE SEQUENCE [LARGE SCALE GENOMIC DNA]</scope>
    <source>
        <strain evidence="4">DSM 44260</strain>
    </source>
</reference>
<protein>
    <submittedName>
        <fullName evidence="3">Uncharacterized protein</fullName>
    </submittedName>
</protein>
<sequence>MSNPQQPGQFPPPQGGSTPPFPQGPGTPPSGQPYPQQQGPGTPPGGQPYPQQGPGTPPGGQPYPQQGPGTPPGGQPQPGFGQAPPPPHGQQPVGFPAAPPQVDQPAKRGGGKKVLLIVVLVIAVIGVGLAAWGYLTKDAATASVGDCIKVNDDSSDNADVEKIDCGDQAAVFKVGKKLDSGSATCPTDSDYLEYEEKSSRGGSGGFSLCLVFNVKKGECLTDLESPAKTKKVTCGSHQVEIIDVLDGKSDKEACPAEANLPFAYKEPVLTICSKVSAPGDKP</sequence>
<evidence type="ECO:0000313" key="3">
    <source>
        <dbReference type="EMBL" id="SES08024.1"/>
    </source>
</evidence>
<dbReference type="AlphaFoldDB" id="A0A1H9UFT8"/>